<protein>
    <submittedName>
        <fullName evidence="1">Uncharacterized protein</fullName>
    </submittedName>
</protein>
<dbReference type="Proteomes" id="UP000265520">
    <property type="component" value="Unassembled WGS sequence"/>
</dbReference>
<proteinExistence type="predicted"/>
<dbReference type="EMBL" id="LXQA010515750">
    <property type="protein sequence ID" value="MCI56654.1"/>
    <property type="molecule type" value="Genomic_DNA"/>
</dbReference>
<evidence type="ECO:0000313" key="1">
    <source>
        <dbReference type="EMBL" id="MCI56654.1"/>
    </source>
</evidence>
<dbReference type="AlphaFoldDB" id="A0A392T818"/>
<name>A0A392T818_9FABA</name>
<comment type="caution">
    <text evidence="1">The sequence shown here is derived from an EMBL/GenBank/DDBJ whole genome shotgun (WGS) entry which is preliminary data.</text>
</comment>
<sequence>MAGGRAFHRCDLDICCLANVPFVEAALETYDPEAFPLNLWFFSRRCFPRP</sequence>
<evidence type="ECO:0000313" key="2">
    <source>
        <dbReference type="Proteomes" id="UP000265520"/>
    </source>
</evidence>
<reference evidence="1 2" key="1">
    <citation type="journal article" date="2018" name="Front. Plant Sci.">
        <title>Red Clover (Trifolium pratense) and Zigzag Clover (T. medium) - A Picture of Genomic Similarities and Differences.</title>
        <authorList>
            <person name="Dluhosova J."/>
            <person name="Istvanek J."/>
            <person name="Nedelnik J."/>
            <person name="Repkova J."/>
        </authorList>
    </citation>
    <scope>NUCLEOTIDE SEQUENCE [LARGE SCALE GENOMIC DNA]</scope>
    <source>
        <strain evidence="2">cv. 10/8</strain>
        <tissue evidence="1">Leaf</tissue>
    </source>
</reference>
<accession>A0A392T818</accession>
<organism evidence="1 2">
    <name type="scientific">Trifolium medium</name>
    <dbReference type="NCBI Taxonomy" id="97028"/>
    <lineage>
        <taxon>Eukaryota</taxon>
        <taxon>Viridiplantae</taxon>
        <taxon>Streptophyta</taxon>
        <taxon>Embryophyta</taxon>
        <taxon>Tracheophyta</taxon>
        <taxon>Spermatophyta</taxon>
        <taxon>Magnoliopsida</taxon>
        <taxon>eudicotyledons</taxon>
        <taxon>Gunneridae</taxon>
        <taxon>Pentapetalae</taxon>
        <taxon>rosids</taxon>
        <taxon>fabids</taxon>
        <taxon>Fabales</taxon>
        <taxon>Fabaceae</taxon>
        <taxon>Papilionoideae</taxon>
        <taxon>50 kb inversion clade</taxon>
        <taxon>NPAAA clade</taxon>
        <taxon>Hologalegina</taxon>
        <taxon>IRL clade</taxon>
        <taxon>Trifolieae</taxon>
        <taxon>Trifolium</taxon>
    </lineage>
</organism>
<keyword evidence="2" id="KW-1185">Reference proteome</keyword>